<dbReference type="InterPro" id="IPR001584">
    <property type="entry name" value="Integrase_cat-core"/>
</dbReference>
<dbReference type="PANTHER" id="PTHR47515:SF2">
    <property type="entry name" value="INTEGRASE CORE DOMAIN PROTEIN"/>
    <property type="match status" value="1"/>
</dbReference>
<dbReference type="OrthoDB" id="9774685at2"/>
<sequence length="383" mass="43777">MPWTETVTMQRLHFILACQAGEKSMTELCHLHGISRKTGYKWLKRFNAEELSSVENRSRARLTQPEKIPPDIAGQLVLFRQQHPDWGPKKIRHWFLNNNADFIVPAASTIGDLLKEEGLVSPRIRRKRTPGNLNELTDANRNNHVWSADFKGRFRLKDGSWCRPFTLTDNHSRYLLCCEPGTSETTTFVRGCMEAAFREGGLPDIIRTDNGSPFVAPGILALTQWSVWLMKLGIKTERTTPGCPGQNARHERMHLSMKTAMSHHDVFGSLSEQRVWCNGWRNEFNQEKPHEAHGQVPPAKIWVPSPRSWDGKVPEVNYPEGAKLYKVGEKGDLSLNGRTFLSSALRGEYVRFLEVDDGVDVILFDRVILAYYDRAERSIIRID</sequence>
<dbReference type="AlphaFoldDB" id="A0A0U3JZA0"/>
<dbReference type="GO" id="GO:0003676">
    <property type="term" value="F:nucleic acid binding"/>
    <property type="evidence" value="ECO:0007669"/>
    <property type="project" value="InterPro"/>
</dbReference>
<dbReference type="Gene3D" id="3.30.420.10">
    <property type="entry name" value="Ribonuclease H-like superfamily/Ribonuclease H"/>
    <property type="match status" value="1"/>
</dbReference>
<feature type="domain" description="Integrase catalytic" evidence="1">
    <location>
        <begin position="126"/>
        <end position="305"/>
    </location>
</feature>
<dbReference type="InterPro" id="IPR012337">
    <property type="entry name" value="RNaseH-like_sf"/>
</dbReference>
<dbReference type="GO" id="GO:0015074">
    <property type="term" value="P:DNA integration"/>
    <property type="evidence" value="ECO:0007669"/>
    <property type="project" value="InterPro"/>
</dbReference>
<dbReference type="InterPro" id="IPR009057">
    <property type="entry name" value="Homeodomain-like_sf"/>
</dbReference>
<protein>
    <recommendedName>
        <fullName evidence="1">Integrase catalytic domain-containing protein</fullName>
    </recommendedName>
</protein>
<dbReference type="Pfam" id="PF13565">
    <property type="entry name" value="HTH_32"/>
    <property type="match status" value="1"/>
</dbReference>
<evidence type="ECO:0000313" key="3">
    <source>
        <dbReference type="Proteomes" id="UP000069096"/>
    </source>
</evidence>
<dbReference type="SUPFAM" id="SSF46689">
    <property type="entry name" value="Homeodomain-like"/>
    <property type="match status" value="1"/>
</dbReference>
<dbReference type="PATRIC" id="fig|158822.12.peg.3505"/>
<gene>
    <name evidence="2" type="ORF">LK04_17155</name>
</gene>
<evidence type="ECO:0000313" key="2">
    <source>
        <dbReference type="EMBL" id="ALV93774.1"/>
    </source>
</evidence>
<dbReference type="PANTHER" id="PTHR47515">
    <property type="entry name" value="LOW CALCIUM RESPONSE LOCUS PROTEIN T"/>
    <property type="match status" value="1"/>
</dbReference>
<proteinExistence type="predicted"/>
<dbReference type="SUPFAM" id="SSF53098">
    <property type="entry name" value="Ribonuclease H-like"/>
    <property type="match status" value="1"/>
</dbReference>
<dbReference type="RefSeq" id="WP_059109817.1">
    <property type="nucleotide sequence ID" value="NZ_CP011427.1"/>
</dbReference>
<organism evidence="2 3">
    <name type="scientific">Pantoea vagans</name>
    <dbReference type="NCBI Taxonomy" id="470934"/>
    <lineage>
        <taxon>Bacteria</taxon>
        <taxon>Pseudomonadati</taxon>
        <taxon>Pseudomonadota</taxon>
        <taxon>Gammaproteobacteria</taxon>
        <taxon>Enterobacterales</taxon>
        <taxon>Erwiniaceae</taxon>
        <taxon>Pantoea</taxon>
    </lineage>
</organism>
<evidence type="ECO:0000259" key="1">
    <source>
        <dbReference type="PROSITE" id="PS50994"/>
    </source>
</evidence>
<keyword evidence="3" id="KW-1185">Reference proteome</keyword>
<dbReference type="Proteomes" id="UP000069096">
    <property type="component" value="Chromosome"/>
</dbReference>
<name>A0A0U3JZA0_9GAMM</name>
<dbReference type="PROSITE" id="PS50994">
    <property type="entry name" value="INTEGRASE"/>
    <property type="match status" value="1"/>
</dbReference>
<dbReference type="InterPro" id="IPR036397">
    <property type="entry name" value="RNaseH_sf"/>
</dbReference>
<dbReference type="Pfam" id="PF00665">
    <property type="entry name" value="rve"/>
    <property type="match status" value="1"/>
</dbReference>
<reference evidence="3" key="1">
    <citation type="submission" date="2014-09" db="EMBL/GenBank/DDBJ databases">
        <title>Complete genome sequencing of Cedecea sp., quorum sensing bacteria isolated from Malaysian waterfall.</title>
        <authorList>
            <person name="Chan K.-G."/>
            <person name="Lim Y.-L."/>
            <person name="Yunos N.Y.M."/>
        </authorList>
    </citation>
    <scope>NUCLEOTIDE SEQUENCE [LARGE SCALE GENOMIC DNA]</scope>
    <source>
        <strain evidence="3">ND02</strain>
    </source>
</reference>
<dbReference type="EMBL" id="CP011427">
    <property type="protein sequence ID" value="ALV93774.1"/>
    <property type="molecule type" value="Genomic_DNA"/>
</dbReference>
<accession>A0A0U3JZA0</accession>